<dbReference type="EMBL" id="JAUQYP010000001">
    <property type="protein sequence ID" value="MDO8106812.1"/>
    <property type="molecule type" value="Genomic_DNA"/>
</dbReference>
<dbReference type="GO" id="GO:0004715">
    <property type="term" value="F:non-membrane spanning protein tyrosine kinase activity"/>
    <property type="evidence" value="ECO:0007669"/>
    <property type="project" value="UniProtKB-EC"/>
</dbReference>
<gene>
    <name evidence="12" type="ORF">Q6348_06330</name>
</gene>
<keyword evidence="3 12" id="KW-0808">Transferase</keyword>
<evidence type="ECO:0000256" key="4">
    <source>
        <dbReference type="ARBA" id="ARBA00022741"/>
    </source>
</evidence>
<organism evidence="12 13">
    <name type="scientific">Actinotalea lenta</name>
    <dbReference type="NCBI Taxonomy" id="3064654"/>
    <lineage>
        <taxon>Bacteria</taxon>
        <taxon>Bacillati</taxon>
        <taxon>Actinomycetota</taxon>
        <taxon>Actinomycetes</taxon>
        <taxon>Micrococcales</taxon>
        <taxon>Cellulomonadaceae</taxon>
        <taxon>Actinotalea</taxon>
    </lineage>
</organism>
<comment type="catalytic activity">
    <reaction evidence="8">
        <text>L-tyrosyl-[protein] + ATP = O-phospho-L-tyrosyl-[protein] + ADP + H(+)</text>
        <dbReference type="Rhea" id="RHEA:10596"/>
        <dbReference type="Rhea" id="RHEA-COMP:10136"/>
        <dbReference type="Rhea" id="RHEA-COMP:20101"/>
        <dbReference type="ChEBI" id="CHEBI:15378"/>
        <dbReference type="ChEBI" id="CHEBI:30616"/>
        <dbReference type="ChEBI" id="CHEBI:46858"/>
        <dbReference type="ChEBI" id="CHEBI:61978"/>
        <dbReference type="ChEBI" id="CHEBI:456216"/>
        <dbReference type="EC" id="2.7.10.2"/>
    </reaction>
</comment>
<dbReference type="RefSeq" id="WP_304600454.1">
    <property type="nucleotide sequence ID" value="NZ_JAUQYO010000001.1"/>
</dbReference>
<reference evidence="12 13" key="1">
    <citation type="submission" date="2023-07" db="EMBL/GenBank/DDBJ databases">
        <title>Description of novel actinomycetes strains, isolated from tidal flat sediment.</title>
        <authorList>
            <person name="Lu C."/>
        </authorList>
    </citation>
    <scope>NUCLEOTIDE SEQUENCE [LARGE SCALE GENOMIC DNA]</scope>
    <source>
        <strain evidence="12 13">SYSU T00b441</strain>
    </source>
</reference>
<keyword evidence="10" id="KW-0472">Membrane</keyword>
<dbReference type="CDD" id="cd05387">
    <property type="entry name" value="BY-kinase"/>
    <property type="match status" value="1"/>
</dbReference>
<keyword evidence="4" id="KW-0547">Nucleotide-binding</keyword>
<feature type="compositionally biased region" description="Low complexity" evidence="9">
    <location>
        <begin position="483"/>
        <end position="497"/>
    </location>
</feature>
<evidence type="ECO:0000256" key="7">
    <source>
        <dbReference type="ARBA" id="ARBA00023137"/>
    </source>
</evidence>
<comment type="caution">
    <text evidence="12">The sequence shown here is derived from an EMBL/GenBank/DDBJ whole genome shotgun (WGS) entry which is preliminary data.</text>
</comment>
<accession>A0ABT9DD01</accession>
<keyword evidence="10" id="KW-0812">Transmembrane</keyword>
<dbReference type="NCBIfam" id="TIGR01007">
    <property type="entry name" value="eps_fam"/>
    <property type="match status" value="1"/>
</dbReference>
<feature type="region of interest" description="Disordered" evidence="9">
    <location>
        <begin position="457"/>
        <end position="544"/>
    </location>
</feature>
<evidence type="ECO:0000256" key="5">
    <source>
        <dbReference type="ARBA" id="ARBA00022777"/>
    </source>
</evidence>
<evidence type="ECO:0000313" key="12">
    <source>
        <dbReference type="EMBL" id="MDO8106812.1"/>
    </source>
</evidence>
<keyword evidence="7" id="KW-0829">Tyrosine-protein kinase</keyword>
<dbReference type="InterPro" id="IPR050445">
    <property type="entry name" value="Bact_polysacc_biosynth/exp"/>
</dbReference>
<dbReference type="Proteomes" id="UP001232536">
    <property type="component" value="Unassembled WGS sequence"/>
</dbReference>
<evidence type="ECO:0000259" key="11">
    <source>
        <dbReference type="Pfam" id="PF13614"/>
    </source>
</evidence>
<evidence type="ECO:0000256" key="2">
    <source>
        <dbReference type="ARBA" id="ARBA00011903"/>
    </source>
</evidence>
<evidence type="ECO:0000256" key="1">
    <source>
        <dbReference type="ARBA" id="ARBA00007316"/>
    </source>
</evidence>
<evidence type="ECO:0000256" key="3">
    <source>
        <dbReference type="ARBA" id="ARBA00022679"/>
    </source>
</evidence>
<dbReference type="SUPFAM" id="SSF52540">
    <property type="entry name" value="P-loop containing nucleoside triphosphate hydrolases"/>
    <property type="match status" value="1"/>
</dbReference>
<dbReference type="PANTHER" id="PTHR32309:SF13">
    <property type="entry name" value="FERRIC ENTEROBACTIN TRANSPORT PROTEIN FEPE"/>
    <property type="match status" value="1"/>
</dbReference>
<dbReference type="Pfam" id="PF13614">
    <property type="entry name" value="AAA_31"/>
    <property type="match status" value="1"/>
</dbReference>
<dbReference type="Gene3D" id="3.40.50.300">
    <property type="entry name" value="P-loop containing nucleotide triphosphate hydrolases"/>
    <property type="match status" value="1"/>
</dbReference>
<dbReference type="InterPro" id="IPR005702">
    <property type="entry name" value="Wzc-like_C"/>
</dbReference>
<dbReference type="InterPro" id="IPR027417">
    <property type="entry name" value="P-loop_NTPase"/>
</dbReference>
<keyword evidence="10" id="KW-1133">Transmembrane helix</keyword>
<dbReference type="EC" id="2.7.10.2" evidence="2"/>
<name>A0ABT9DD01_9CELL</name>
<sequence>MTLHEVIASLRKHLLLVVATTLLLTLGVGVLSHYSQPVYRSSASLYFSLELGQSASDLNQGAAYTQNQMLSFAQLATLPFVLEPVISDLGLSTNARELAKNVSVNLPQDTKILEVAASSTSAQRAANIANAVAAQLKIGVEDLTKRSDGTSTVSVRVVKQAEVPNYPIAPNTKRNVLAAFVAGLLLGVVLAYLRDVLDTRVRRPDDVARVADVPVLGQIGRATGRRGSSRSVAFDDERAEQFRRLRTNLRFVNVDNEGLCVVVSSALAGEGKTTACVSLAMALAEADMSVLLVDADMRRPRVAEYLGLEGSVGLTTVLIGRATIEDVVQRWSDHGIDVVTAGEVPPNPSELVATKALRALLEKQRARYDVVLLDAPPLLPVADAAVLSRMASGVMLVADARRVRRQQLREVIDGVRAAGGHVLGVVLNRVKPRRGSAYGYAPHEGRHARWAAAADEEDGDRAATAVAEEDGARALPVPGSPESTQDADTPADDATSSFLASGEEGGSAHAPQDVHGKGEVLDVEAERHGRADAFSARAPVADEE</sequence>
<comment type="similarity">
    <text evidence="1">Belongs to the CpsD/CapB family.</text>
</comment>
<keyword evidence="13" id="KW-1185">Reference proteome</keyword>
<evidence type="ECO:0000256" key="6">
    <source>
        <dbReference type="ARBA" id="ARBA00022840"/>
    </source>
</evidence>
<feature type="domain" description="AAA" evidence="11">
    <location>
        <begin position="266"/>
        <end position="388"/>
    </location>
</feature>
<protein>
    <recommendedName>
        <fullName evidence="2">non-specific protein-tyrosine kinase</fullName>
        <ecNumber evidence="2">2.7.10.2</ecNumber>
    </recommendedName>
</protein>
<evidence type="ECO:0000256" key="10">
    <source>
        <dbReference type="SAM" id="Phobius"/>
    </source>
</evidence>
<proteinExistence type="inferred from homology"/>
<feature type="transmembrane region" description="Helical" evidence="10">
    <location>
        <begin position="176"/>
        <end position="193"/>
    </location>
</feature>
<evidence type="ECO:0000256" key="9">
    <source>
        <dbReference type="SAM" id="MobiDB-lite"/>
    </source>
</evidence>
<dbReference type="PANTHER" id="PTHR32309">
    <property type="entry name" value="TYROSINE-PROTEIN KINASE"/>
    <property type="match status" value="1"/>
</dbReference>
<feature type="compositionally biased region" description="Basic and acidic residues" evidence="9">
    <location>
        <begin position="512"/>
        <end position="531"/>
    </location>
</feature>
<dbReference type="InterPro" id="IPR025669">
    <property type="entry name" value="AAA_dom"/>
</dbReference>
<evidence type="ECO:0000256" key="8">
    <source>
        <dbReference type="ARBA" id="ARBA00051245"/>
    </source>
</evidence>
<keyword evidence="5" id="KW-0418">Kinase</keyword>
<keyword evidence="6" id="KW-0067">ATP-binding</keyword>
<evidence type="ECO:0000313" key="13">
    <source>
        <dbReference type="Proteomes" id="UP001232536"/>
    </source>
</evidence>